<dbReference type="InterPro" id="IPR001680">
    <property type="entry name" value="WD40_rpt"/>
</dbReference>
<dbReference type="InterPro" id="IPR046985">
    <property type="entry name" value="IP5"/>
</dbReference>
<dbReference type="Proteomes" id="UP001497522">
    <property type="component" value="Chromosome 1"/>
</dbReference>
<evidence type="ECO:0000313" key="4">
    <source>
        <dbReference type="EMBL" id="CAK9857190.1"/>
    </source>
</evidence>
<evidence type="ECO:0000259" key="3">
    <source>
        <dbReference type="SMART" id="SM00128"/>
    </source>
</evidence>
<name>A0ABP1A2C2_9BRYO</name>
<dbReference type="Pfam" id="PF23754">
    <property type="entry name" value="Beta-prop_IP5PC_F"/>
    <property type="match status" value="1"/>
</dbReference>
<dbReference type="SUPFAM" id="SSF56219">
    <property type="entry name" value="DNase I-like"/>
    <property type="match status" value="1"/>
</dbReference>
<sequence>MKPVGLQIALLEKNWTQGSHADPVVVAAADVGVPDSSHSAEVMLPSTVKEVPEPRAGSLLSSIAEQLFGVGSSLSPVSDKDAEQTDTSIIIPEQSEVTDTVANIIPETANPIAETQVLVGGDKPCELTEAVITPTADLLPEEQVGPAKLREDVTTPPMLDFPEAATIAELPVCLVTDEPAELTELIAIPTLDLPNTASLTETNRQTELTEDTTICTLVYEDLAEAHLIANMLDSSTTSRTPEMRRSCSMSKLIDESICMEDAPSEDLNCPPVIEPLLPRSKGPPPYADCKLDGQETDDASARPPKRASVMGPTRHFSINSTLDFEMSSSDFHGSGGGVGVYRAPYRGVVHPGRPVSLELRPHPFRNTHVERPTYAILCTQNSVWAACEPGLMVWHLESAMGKFSVGSSNLKGDEDAAAYHLLTTEESPTLSLVLDTATQIVWSGHKDGKLRAWPAQVDHTDLQTQKMEEPILTWQGHRSGITAIVVTPYGEVWTGSESGSMRAWSCEVISSGLMWAAKGDFAACALLTNASILLRGPAISAPLQTEVLFLVAEHSHCCIWAGELNHITLWDARTRETVNVITTSAYADPRNIQQKFAEPGAELPYLDEDKKKGYAAMLKKHAGCLQRSKYAVHRAAARVQQGSEESRQLEALAASADGTVWGGMGNGLLVQWDADGTRLRELTLPPIGVGVKSIVAVGRRLWIGYANGMVQVMANSKGRTLGAWGAHRKPVVQMARGGDFVFSLGANGGIRGWHVASPSPFDIVMYSELSAKAGDFTRQRLIRILVGTWNVGQAKAKQDALEAWLTGPAADVNLVCVGLQEFDMGASAIGRAAVSERVGLGYEETVTDKGQKWLDQIGSAIGVGIEFEQVSFRELAGLLVGVWVRKRFLPFVGDVDATAVACGFGRTLGNKGAVAVKMSIFRRTFCLVNSHLAAHQDKVAARNADFEYIYSQMVFGSRVGAAAIATASAAKGFLFRAQLQMASFYFPSKSCDAFMALKLFSSCVLIDNLTVQFTGIACWVQGDEDEENIIMPDLAEADLLVWFGDLNYRIDISHDDAIELIQRHQIDSLLTQDQLRTEMSAGRTFNGMREGLIRFVPSYKFDPGSQAYDTSEKKRIPAWCDRVLFRDSFDKNIGARHSILVRPVKATVSMYDSCMEVLDSDHKPVRCVLDVDLATMDESARRREYGKILKVNPKVRALLAQCNVIPLITLNTNLITLQDCTPSFMHITNVSRSSTATFIVHCDGEPLTGECPCGHHNNDRHTSKPRSVRGNYGFPQWLKVQPAKGMLKPNSSVQITLQFGAKAEFEAEHKKSMFERPAWWIGDEKAKLIVLTISVRGSISTSCQYHRFCVCKLSATVLGCLEEVHLLPFFTSG</sequence>
<proteinExistence type="inferred from homology"/>
<dbReference type="Gene3D" id="3.60.10.10">
    <property type="entry name" value="Endonuclease/exonuclease/phosphatase"/>
    <property type="match status" value="1"/>
</dbReference>
<gene>
    <name evidence="4" type="ORF">CSSPJE1EN2_LOCUS185</name>
</gene>
<dbReference type="SUPFAM" id="SSF50978">
    <property type="entry name" value="WD40 repeat-like"/>
    <property type="match status" value="1"/>
</dbReference>
<dbReference type="EMBL" id="OZ023702">
    <property type="protein sequence ID" value="CAK9857190.1"/>
    <property type="molecule type" value="Genomic_DNA"/>
</dbReference>
<reference evidence="4 5" key="1">
    <citation type="submission" date="2024-03" db="EMBL/GenBank/DDBJ databases">
        <authorList>
            <consortium name="ELIXIR-Norway"/>
            <consortium name="Elixir Norway"/>
        </authorList>
    </citation>
    <scope>NUCLEOTIDE SEQUENCE [LARGE SCALE GENOMIC DNA]</scope>
</reference>
<dbReference type="SMART" id="SM00320">
    <property type="entry name" value="WD40"/>
    <property type="match status" value="3"/>
</dbReference>
<dbReference type="Pfam" id="PF22669">
    <property type="entry name" value="Exo_endo_phos2"/>
    <property type="match status" value="1"/>
</dbReference>
<protein>
    <recommendedName>
        <fullName evidence="3">Inositol polyphosphate-related phosphatase domain-containing protein</fullName>
    </recommendedName>
</protein>
<dbReference type="InterPro" id="IPR000300">
    <property type="entry name" value="IPPc"/>
</dbReference>
<feature type="region of interest" description="Disordered" evidence="2">
    <location>
        <begin position="278"/>
        <end position="312"/>
    </location>
</feature>
<dbReference type="Gene3D" id="2.130.10.10">
    <property type="entry name" value="YVTN repeat-like/Quinoprotein amine dehydrogenase"/>
    <property type="match status" value="1"/>
</dbReference>
<dbReference type="InterPro" id="IPR015943">
    <property type="entry name" value="WD40/YVTN_repeat-like_dom_sf"/>
</dbReference>
<dbReference type="Pfam" id="PF23755">
    <property type="entry name" value="Ig-like_IP5PC_F"/>
    <property type="match status" value="1"/>
</dbReference>
<comment type="similarity">
    <text evidence="1">Belongs to the inositol polyphosphate 5-phosphatase family.</text>
</comment>
<dbReference type="InterPro" id="IPR056455">
    <property type="entry name" value="Ig-like_IP5PC_F"/>
</dbReference>
<dbReference type="PANTHER" id="PTHR11200:SF300">
    <property type="entry name" value="TYPE II INOSITOL 1,4,5-TRISPHOSPHATE 5-PHOSPHATASE"/>
    <property type="match status" value="1"/>
</dbReference>
<dbReference type="InterPro" id="IPR036691">
    <property type="entry name" value="Endo/exonu/phosph_ase_sf"/>
</dbReference>
<feature type="domain" description="Inositol polyphosphate-related phosphatase" evidence="3">
    <location>
        <begin position="780"/>
        <end position="1177"/>
    </location>
</feature>
<keyword evidence="5" id="KW-1185">Reference proteome</keyword>
<evidence type="ECO:0000256" key="2">
    <source>
        <dbReference type="SAM" id="MobiDB-lite"/>
    </source>
</evidence>
<dbReference type="InterPro" id="IPR036322">
    <property type="entry name" value="WD40_repeat_dom_sf"/>
</dbReference>
<evidence type="ECO:0000313" key="5">
    <source>
        <dbReference type="Proteomes" id="UP001497522"/>
    </source>
</evidence>
<dbReference type="SMART" id="SM00128">
    <property type="entry name" value="IPPc"/>
    <property type="match status" value="1"/>
</dbReference>
<dbReference type="PANTHER" id="PTHR11200">
    <property type="entry name" value="INOSITOL 5-PHOSPHATASE"/>
    <property type="match status" value="1"/>
</dbReference>
<accession>A0ABP1A2C2</accession>
<organism evidence="4 5">
    <name type="scientific">Sphagnum jensenii</name>
    <dbReference type="NCBI Taxonomy" id="128206"/>
    <lineage>
        <taxon>Eukaryota</taxon>
        <taxon>Viridiplantae</taxon>
        <taxon>Streptophyta</taxon>
        <taxon>Embryophyta</taxon>
        <taxon>Bryophyta</taxon>
        <taxon>Sphagnophytina</taxon>
        <taxon>Sphagnopsida</taxon>
        <taxon>Sphagnales</taxon>
        <taxon>Sphagnaceae</taxon>
        <taxon>Sphagnum</taxon>
    </lineage>
</organism>
<evidence type="ECO:0000256" key="1">
    <source>
        <dbReference type="ARBA" id="ARBA00010768"/>
    </source>
</evidence>
<dbReference type="InterPro" id="IPR056454">
    <property type="entry name" value="Beta-prop_IP5PC_F"/>
</dbReference>